<comment type="caution">
    <text evidence="2">The sequence shown here is derived from an EMBL/GenBank/DDBJ whole genome shotgun (WGS) entry which is preliminary data.</text>
</comment>
<dbReference type="Proteomes" id="UP000237246">
    <property type="component" value="Unassembled WGS sequence"/>
</dbReference>
<keyword evidence="3" id="KW-1185">Reference proteome</keyword>
<name>A0A2P4T700_BAMTH</name>
<feature type="region of interest" description="Disordered" evidence="1">
    <location>
        <begin position="1"/>
        <end position="23"/>
    </location>
</feature>
<evidence type="ECO:0000313" key="3">
    <source>
        <dbReference type="Proteomes" id="UP000237246"/>
    </source>
</evidence>
<dbReference type="EMBL" id="PPHD01006573">
    <property type="protein sequence ID" value="POI32144.1"/>
    <property type="molecule type" value="Genomic_DNA"/>
</dbReference>
<gene>
    <name evidence="2" type="ORF">CIB84_004104</name>
</gene>
<evidence type="ECO:0000313" key="2">
    <source>
        <dbReference type="EMBL" id="POI32144.1"/>
    </source>
</evidence>
<protein>
    <submittedName>
        <fullName evidence="2">Uncharacterized protein</fullName>
    </submittedName>
</protein>
<sequence length="23" mass="2809">MIMHQNLPNTMKHLSVKMQKQDR</sequence>
<accession>A0A2P4T700</accession>
<dbReference type="AlphaFoldDB" id="A0A2P4T700"/>
<organism evidence="2 3">
    <name type="scientific">Bambusicola thoracicus</name>
    <name type="common">Chinese bamboo-partridge</name>
    <name type="synonym">Perdix thoracica</name>
    <dbReference type="NCBI Taxonomy" id="9083"/>
    <lineage>
        <taxon>Eukaryota</taxon>
        <taxon>Metazoa</taxon>
        <taxon>Chordata</taxon>
        <taxon>Craniata</taxon>
        <taxon>Vertebrata</taxon>
        <taxon>Euteleostomi</taxon>
        <taxon>Archelosauria</taxon>
        <taxon>Archosauria</taxon>
        <taxon>Dinosauria</taxon>
        <taxon>Saurischia</taxon>
        <taxon>Theropoda</taxon>
        <taxon>Coelurosauria</taxon>
        <taxon>Aves</taxon>
        <taxon>Neognathae</taxon>
        <taxon>Galloanserae</taxon>
        <taxon>Galliformes</taxon>
        <taxon>Phasianidae</taxon>
        <taxon>Perdicinae</taxon>
        <taxon>Bambusicola</taxon>
    </lineage>
</organism>
<proteinExistence type="predicted"/>
<reference evidence="2 3" key="1">
    <citation type="submission" date="2018-01" db="EMBL/GenBank/DDBJ databases">
        <title>Comparison of the Chinese Bamboo Partridge and Red Junglefowl genome sequences highlights the importance of demography in genome evolution.</title>
        <authorList>
            <person name="Tiley G.P."/>
            <person name="Kimball R.T."/>
            <person name="Braun E.L."/>
            <person name="Burleigh J.G."/>
        </authorList>
    </citation>
    <scope>NUCLEOTIDE SEQUENCE [LARGE SCALE GENOMIC DNA]</scope>
    <source>
        <strain evidence="2">RTK389</strain>
        <tissue evidence="2">Blood</tissue>
    </source>
</reference>
<evidence type="ECO:0000256" key="1">
    <source>
        <dbReference type="SAM" id="MobiDB-lite"/>
    </source>
</evidence>